<organism evidence="2 3">
    <name type="scientific">Nocardia coubleae</name>
    <dbReference type="NCBI Taxonomy" id="356147"/>
    <lineage>
        <taxon>Bacteria</taxon>
        <taxon>Bacillati</taxon>
        <taxon>Actinomycetota</taxon>
        <taxon>Actinomycetes</taxon>
        <taxon>Mycobacteriales</taxon>
        <taxon>Nocardiaceae</taxon>
        <taxon>Nocardia</taxon>
    </lineage>
</organism>
<feature type="signal peptide" evidence="1">
    <location>
        <begin position="1"/>
        <end position="28"/>
    </location>
</feature>
<dbReference type="EMBL" id="JAAXOM010000001">
    <property type="protein sequence ID" value="NKX86814.1"/>
    <property type="molecule type" value="Genomic_DNA"/>
</dbReference>
<reference evidence="2 3" key="1">
    <citation type="submission" date="2020-04" db="EMBL/GenBank/DDBJ databases">
        <title>MicrobeNet Type strains.</title>
        <authorList>
            <person name="Nicholson A.C."/>
        </authorList>
    </citation>
    <scope>NUCLEOTIDE SEQUENCE [LARGE SCALE GENOMIC DNA]</scope>
    <source>
        <strain evidence="2 3">DSM 44960</strain>
    </source>
</reference>
<feature type="chain" id="PRO_5032623889" evidence="1">
    <location>
        <begin position="29"/>
        <end position="53"/>
    </location>
</feature>
<proteinExistence type="predicted"/>
<sequence length="53" mass="4998">MNSRIARPIAVAALALSAAALGTGTAAAAGPVAGSVEVCAPLPLGPLELSLCL</sequence>
<gene>
    <name evidence="2" type="ORF">HGA10_05725</name>
</gene>
<name>A0A846W239_9NOCA</name>
<evidence type="ECO:0000313" key="2">
    <source>
        <dbReference type="EMBL" id="NKX86814.1"/>
    </source>
</evidence>
<accession>A0A846W239</accession>
<evidence type="ECO:0000313" key="3">
    <source>
        <dbReference type="Proteomes" id="UP000572007"/>
    </source>
</evidence>
<keyword evidence="3" id="KW-1185">Reference proteome</keyword>
<comment type="caution">
    <text evidence="2">The sequence shown here is derived from an EMBL/GenBank/DDBJ whole genome shotgun (WGS) entry which is preliminary data.</text>
</comment>
<protein>
    <submittedName>
        <fullName evidence="2">Uncharacterized protein</fullName>
    </submittedName>
</protein>
<dbReference type="RefSeq" id="WP_167353276.1">
    <property type="nucleotide sequence ID" value="NZ_JAAXOM010000001.1"/>
</dbReference>
<dbReference type="Proteomes" id="UP000572007">
    <property type="component" value="Unassembled WGS sequence"/>
</dbReference>
<evidence type="ECO:0000256" key="1">
    <source>
        <dbReference type="SAM" id="SignalP"/>
    </source>
</evidence>
<keyword evidence="1" id="KW-0732">Signal</keyword>
<dbReference type="AlphaFoldDB" id="A0A846W239"/>